<reference evidence="3 4" key="1">
    <citation type="submission" date="2017-07" db="EMBL/GenBank/DDBJ databases">
        <title>Leptospira spp. isolated from tropical soils.</title>
        <authorList>
            <person name="Thibeaux R."/>
            <person name="Iraola G."/>
            <person name="Ferres I."/>
            <person name="Bierque E."/>
            <person name="Girault D."/>
            <person name="Soupe-Gilbert M.-E."/>
            <person name="Picardeau M."/>
            <person name="Goarant C."/>
        </authorList>
    </citation>
    <scope>NUCLEOTIDE SEQUENCE [LARGE SCALE GENOMIC DNA]</scope>
    <source>
        <strain evidence="1 4">FH2-B-C1</strain>
        <strain evidence="2 3">FH2-B-D1</strain>
    </source>
</reference>
<dbReference type="Proteomes" id="UP000232188">
    <property type="component" value="Unassembled WGS sequence"/>
</dbReference>
<organism evidence="1 4">
    <name type="scientific">Leptospira adleri</name>
    <dbReference type="NCBI Taxonomy" id="2023186"/>
    <lineage>
        <taxon>Bacteria</taxon>
        <taxon>Pseudomonadati</taxon>
        <taxon>Spirochaetota</taxon>
        <taxon>Spirochaetia</taxon>
        <taxon>Leptospirales</taxon>
        <taxon>Leptospiraceae</taxon>
        <taxon>Leptospira</taxon>
    </lineage>
</organism>
<protein>
    <submittedName>
        <fullName evidence="1">Baseplate assembly protein</fullName>
    </submittedName>
</protein>
<proteinExistence type="predicted"/>
<accession>A0A2M9YJ07</accession>
<dbReference type="EMBL" id="NPDU01000029">
    <property type="protein sequence ID" value="PJZ61574.1"/>
    <property type="molecule type" value="Genomic_DNA"/>
</dbReference>
<evidence type="ECO:0000313" key="1">
    <source>
        <dbReference type="EMBL" id="PJZ51518.1"/>
    </source>
</evidence>
<name>A0A2M9YJ07_9LEPT</name>
<comment type="caution">
    <text evidence="1">The sequence shown here is derived from an EMBL/GenBank/DDBJ whole genome shotgun (WGS) entry which is preliminary data.</text>
</comment>
<keyword evidence="3" id="KW-1185">Reference proteome</keyword>
<evidence type="ECO:0000313" key="2">
    <source>
        <dbReference type="EMBL" id="PJZ61574.1"/>
    </source>
</evidence>
<gene>
    <name evidence="2" type="ORF">CH376_12360</name>
    <name evidence="1" type="ORF">CH380_19725</name>
</gene>
<dbReference type="EMBL" id="NPDV01000023">
    <property type="protein sequence ID" value="PJZ51518.1"/>
    <property type="molecule type" value="Genomic_DNA"/>
</dbReference>
<evidence type="ECO:0000313" key="3">
    <source>
        <dbReference type="Proteomes" id="UP000232149"/>
    </source>
</evidence>
<evidence type="ECO:0000313" key="4">
    <source>
        <dbReference type="Proteomes" id="UP000232188"/>
    </source>
</evidence>
<dbReference type="AlphaFoldDB" id="A0A2M9YJ07"/>
<dbReference type="RefSeq" id="WP_100787477.1">
    <property type="nucleotide sequence ID" value="NZ_NPDU01000029.1"/>
</dbReference>
<dbReference type="Proteomes" id="UP000232149">
    <property type="component" value="Unassembled WGS sequence"/>
</dbReference>
<sequence>MRGSFSNDPFDWQEKPQSPDARLTPVMIATVTEVLPRFRANVLTTFGEPFQKVRYFGPFLKQGGDAHGRAFGLKKDQLVLLEFIGGSFRAPLITQVFPFSTKDSDLSNIQDFWNKFSFIDPETDIIDFHESGYAVRQTTNKIEVYNESQEVVLKLDFTVKKATLTFENVEINSKVQINGDTKIVGKTTFEGDLDITGKIEATEKIISDVDVIAAGTSLKEHDHLYNPGPLPPTKTSPPI</sequence>